<accession>A0A1J4KYG2</accession>
<dbReference type="RefSeq" id="XP_068367884.1">
    <property type="nucleotide sequence ID" value="XM_068491046.1"/>
</dbReference>
<feature type="domain" description="RRM" evidence="4">
    <location>
        <begin position="323"/>
        <end position="400"/>
    </location>
</feature>
<sequence>MISLIQFKRSFIMKKRVLIDHSPHYVIPFKTQEIEKQVEKGTMNRGVFYRTTPKADTKLLSDIANNLEKSDNFDDDDIEKAMHNTEADEIENEYKELKQEISKIREKIKNDQKKIEILTTQINANKAARDFYEKHQTTLSKDEDFIERQNKRTKKIVHKQKLLVDLTDELEEIKFSISPLALFQLTEDFKTEAKLLIETKEKVRKNFEKINKAQKKLREEKKNPVYQAIKEQNIQIEELENSISYQIKKENKLNREIEHIKIFEQDAENEIQDLQVKLHSIEYKREKRQRQYFHLIKKHQQELEDFKCKPTRSVSREDDKYARRLFVGIFPQKSMSSQIQTAFEKFGAIEYIRLLTTNSKPPKYFAQIQYFHHEAAQNALTNLNHQVIQGQNLNVQWASEQPKTLASTSNRKSKQRLTPRSSLNLRPITNRQIHPPQSRLKVARLTESARVKNEKVFGKNLFESSSSSPPKSPSSS</sequence>
<dbReference type="CDD" id="cd00590">
    <property type="entry name" value="RRM_SF"/>
    <property type="match status" value="1"/>
</dbReference>
<dbReference type="VEuPathDB" id="TrichDB:TRFO_03020"/>
<dbReference type="GeneID" id="94825750"/>
<evidence type="ECO:0000313" key="5">
    <source>
        <dbReference type="EMBL" id="OHT14748.1"/>
    </source>
</evidence>
<organism evidence="5 6">
    <name type="scientific">Tritrichomonas foetus</name>
    <dbReference type="NCBI Taxonomy" id="1144522"/>
    <lineage>
        <taxon>Eukaryota</taxon>
        <taxon>Metamonada</taxon>
        <taxon>Parabasalia</taxon>
        <taxon>Tritrichomonadida</taxon>
        <taxon>Tritrichomonadidae</taxon>
        <taxon>Tritrichomonas</taxon>
    </lineage>
</organism>
<proteinExistence type="predicted"/>
<dbReference type="Gene3D" id="3.30.70.330">
    <property type="match status" value="1"/>
</dbReference>
<dbReference type="SUPFAM" id="SSF54928">
    <property type="entry name" value="RNA-binding domain, RBD"/>
    <property type="match status" value="1"/>
</dbReference>
<dbReference type="InterPro" id="IPR000504">
    <property type="entry name" value="RRM_dom"/>
</dbReference>
<dbReference type="PANTHER" id="PTHR15241">
    <property type="entry name" value="TRANSFORMER-2-RELATED"/>
    <property type="match status" value="1"/>
</dbReference>
<evidence type="ECO:0000259" key="4">
    <source>
        <dbReference type="PROSITE" id="PS50102"/>
    </source>
</evidence>
<feature type="region of interest" description="Disordered" evidence="3">
    <location>
        <begin position="401"/>
        <end position="446"/>
    </location>
</feature>
<dbReference type="InterPro" id="IPR012677">
    <property type="entry name" value="Nucleotide-bd_a/b_plait_sf"/>
</dbReference>
<evidence type="ECO:0000256" key="2">
    <source>
        <dbReference type="SAM" id="Coils"/>
    </source>
</evidence>
<protein>
    <recommendedName>
        <fullName evidence="4">RRM domain-containing protein</fullName>
    </recommendedName>
</protein>
<keyword evidence="6" id="KW-1185">Reference proteome</keyword>
<dbReference type="GO" id="GO:0003723">
    <property type="term" value="F:RNA binding"/>
    <property type="evidence" value="ECO:0007669"/>
    <property type="project" value="UniProtKB-UniRule"/>
</dbReference>
<dbReference type="PROSITE" id="PS50102">
    <property type="entry name" value="RRM"/>
    <property type="match status" value="1"/>
</dbReference>
<feature type="coiled-coil region" evidence="2">
    <location>
        <begin position="80"/>
        <end position="121"/>
    </location>
</feature>
<gene>
    <name evidence="5" type="ORF">TRFO_03020</name>
</gene>
<dbReference type="SMART" id="SM00360">
    <property type="entry name" value="RRM"/>
    <property type="match status" value="1"/>
</dbReference>
<dbReference type="PANTHER" id="PTHR15241:SF304">
    <property type="entry name" value="RRM DOMAIN-CONTAINING PROTEIN"/>
    <property type="match status" value="1"/>
</dbReference>
<feature type="compositionally biased region" description="Polar residues" evidence="3">
    <location>
        <begin position="418"/>
        <end position="432"/>
    </location>
</feature>
<dbReference type="AlphaFoldDB" id="A0A1J4KYG2"/>
<dbReference type="Proteomes" id="UP000179807">
    <property type="component" value="Unassembled WGS sequence"/>
</dbReference>
<evidence type="ECO:0000313" key="6">
    <source>
        <dbReference type="Proteomes" id="UP000179807"/>
    </source>
</evidence>
<evidence type="ECO:0000256" key="3">
    <source>
        <dbReference type="SAM" id="MobiDB-lite"/>
    </source>
</evidence>
<keyword evidence="1" id="KW-0694">RNA-binding</keyword>
<comment type="caution">
    <text evidence="5">The sequence shown here is derived from an EMBL/GenBank/DDBJ whole genome shotgun (WGS) entry which is preliminary data.</text>
</comment>
<dbReference type="InterPro" id="IPR035979">
    <property type="entry name" value="RBD_domain_sf"/>
</dbReference>
<name>A0A1J4KYG2_9EUKA</name>
<dbReference type="Pfam" id="PF00076">
    <property type="entry name" value="RRM_1"/>
    <property type="match status" value="1"/>
</dbReference>
<keyword evidence="2" id="KW-0175">Coiled coil</keyword>
<feature type="coiled-coil region" evidence="2">
    <location>
        <begin position="200"/>
        <end position="284"/>
    </location>
</feature>
<dbReference type="EMBL" id="MLAK01000325">
    <property type="protein sequence ID" value="OHT14748.1"/>
    <property type="molecule type" value="Genomic_DNA"/>
</dbReference>
<evidence type="ECO:0000256" key="1">
    <source>
        <dbReference type="PROSITE-ProRule" id="PRU00176"/>
    </source>
</evidence>
<reference evidence="5" key="1">
    <citation type="submission" date="2016-10" db="EMBL/GenBank/DDBJ databases">
        <authorList>
            <person name="Benchimol M."/>
            <person name="Almeida L.G."/>
            <person name="Vasconcelos A.T."/>
            <person name="Perreira-Neves A."/>
            <person name="Rosa I.A."/>
            <person name="Tasca T."/>
            <person name="Bogo M.R."/>
            <person name="de Souza W."/>
        </authorList>
    </citation>
    <scope>NUCLEOTIDE SEQUENCE [LARGE SCALE GENOMIC DNA]</scope>
    <source>
        <strain evidence="5">K</strain>
    </source>
</reference>
<feature type="compositionally biased region" description="Polar residues" evidence="3">
    <location>
        <begin position="401"/>
        <end position="410"/>
    </location>
</feature>